<keyword evidence="1" id="KW-0472">Membrane</keyword>
<organism evidence="2 3">
    <name type="scientific">Jeotgalibacillus haloalkalitolerans</name>
    <dbReference type="NCBI Taxonomy" id="3104292"/>
    <lineage>
        <taxon>Bacteria</taxon>
        <taxon>Bacillati</taxon>
        <taxon>Bacillota</taxon>
        <taxon>Bacilli</taxon>
        <taxon>Bacillales</taxon>
        <taxon>Caryophanaceae</taxon>
        <taxon>Jeotgalibacillus</taxon>
    </lineage>
</organism>
<feature type="transmembrane region" description="Helical" evidence="1">
    <location>
        <begin position="7"/>
        <end position="23"/>
    </location>
</feature>
<proteinExistence type="predicted"/>
<evidence type="ECO:0000256" key="1">
    <source>
        <dbReference type="SAM" id="Phobius"/>
    </source>
</evidence>
<keyword evidence="1" id="KW-0812">Transmembrane</keyword>
<gene>
    <name evidence="2" type="ORF">UFB30_10990</name>
</gene>
<evidence type="ECO:0000313" key="2">
    <source>
        <dbReference type="EMBL" id="MDZ5712753.1"/>
    </source>
</evidence>
<accession>A0ABU5KNU6</accession>
<dbReference type="RefSeq" id="WP_322421732.1">
    <property type="nucleotide sequence ID" value="NZ_JAXQNN010000003.1"/>
</dbReference>
<dbReference type="EMBL" id="JAXQNN010000003">
    <property type="protein sequence ID" value="MDZ5712753.1"/>
    <property type="molecule type" value="Genomic_DNA"/>
</dbReference>
<protein>
    <submittedName>
        <fullName evidence="2">Uncharacterized protein</fullName>
    </submittedName>
</protein>
<comment type="caution">
    <text evidence="2">The sequence shown here is derived from an EMBL/GenBank/DDBJ whole genome shotgun (WGS) entry which is preliminary data.</text>
</comment>
<reference evidence="2 3" key="1">
    <citation type="submission" date="2023-12" db="EMBL/GenBank/DDBJ databases">
        <title>Jeotgalibacillus haloalkaliphilus sp. nov., a novel salt-tolerant bacteria, isolated from the estuary of the Fenhe River into the Yellow River.</title>
        <authorList>
            <person name="Li Y."/>
        </authorList>
    </citation>
    <scope>NUCLEOTIDE SEQUENCE [LARGE SCALE GENOMIC DNA]</scope>
    <source>
        <strain evidence="2 3">HH7-29</strain>
    </source>
</reference>
<name>A0ABU5KNU6_9BACL</name>
<keyword evidence="3" id="KW-1185">Reference proteome</keyword>
<feature type="transmembrane region" description="Helical" evidence="1">
    <location>
        <begin position="29"/>
        <end position="49"/>
    </location>
</feature>
<evidence type="ECO:0000313" key="3">
    <source>
        <dbReference type="Proteomes" id="UP001292084"/>
    </source>
</evidence>
<dbReference type="Proteomes" id="UP001292084">
    <property type="component" value="Unassembled WGS sequence"/>
</dbReference>
<sequence>MKFLKILYIFITGTIISYYYGLYMPKDGVVQGILYWIAAALVGIIYYLIYRWIFSRFEGENDI</sequence>
<keyword evidence="1" id="KW-1133">Transmembrane helix</keyword>